<dbReference type="InterPro" id="IPR050951">
    <property type="entry name" value="Retrovirus_Pol_polyprotein"/>
</dbReference>
<feature type="compositionally biased region" description="Polar residues" evidence="1">
    <location>
        <begin position="63"/>
        <end position="74"/>
    </location>
</feature>
<dbReference type="SUPFAM" id="SSF53098">
    <property type="entry name" value="Ribonuclease H-like"/>
    <property type="match status" value="1"/>
</dbReference>
<organism evidence="3 4">
    <name type="scientific">Cirrhinus molitorella</name>
    <name type="common">mud carp</name>
    <dbReference type="NCBI Taxonomy" id="172907"/>
    <lineage>
        <taxon>Eukaryota</taxon>
        <taxon>Metazoa</taxon>
        <taxon>Chordata</taxon>
        <taxon>Craniata</taxon>
        <taxon>Vertebrata</taxon>
        <taxon>Euteleostomi</taxon>
        <taxon>Actinopterygii</taxon>
        <taxon>Neopterygii</taxon>
        <taxon>Teleostei</taxon>
        <taxon>Ostariophysi</taxon>
        <taxon>Cypriniformes</taxon>
        <taxon>Cyprinidae</taxon>
        <taxon>Labeoninae</taxon>
        <taxon>Labeonini</taxon>
        <taxon>Cirrhinus</taxon>
    </lineage>
</organism>
<accession>A0ABR3M361</accession>
<evidence type="ECO:0000313" key="4">
    <source>
        <dbReference type="Proteomes" id="UP001558613"/>
    </source>
</evidence>
<sequence length="285" mass="32258">MPMVVAEEPLPQPLTCHRYFEESVCQGMPTAYVDGCSYNHDGILKAGAGVLWLNDQPCPPQHFSSNQQIQTTEPRCSAEESHSLGPLPRSMRGNKYFLTVVCQFTKWVECLPTPNDTAQTTAYLLMSHIFSRFGLPLRVNSDRGTHFTAEIMQQIWEILGIHAQLHISQHPVSSGQVERSNQSVVNMLRKYVSANQKDWDVKLPLVLMAIRATPQESTGVSPFELMTGRQITLPLHLLYQPGDSNLVTAYTTHQYLNELHQHLREPLLHLHNNGSKRVQKARKLL</sequence>
<dbReference type="Proteomes" id="UP001558613">
    <property type="component" value="Unassembled WGS sequence"/>
</dbReference>
<name>A0ABR3M361_9TELE</name>
<feature type="region of interest" description="Disordered" evidence="1">
    <location>
        <begin position="63"/>
        <end position="84"/>
    </location>
</feature>
<dbReference type="PROSITE" id="PS50994">
    <property type="entry name" value="INTEGRASE"/>
    <property type="match status" value="1"/>
</dbReference>
<dbReference type="InterPro" id="IPR012337">
    <property type="entry name" value="RNaseH-like_sf"/>
</dbReference>
<dbReference type="Gene3D" id="3.30.420.10">
    <property type="entry name" value="Ribonuclease H-like superfamily/Ribonuclease H"/>
    <property type="match status" value="1"/>
</dbReference>
<proteinExistence type="predicted"/>
<comment type="caution">
    <text evidence="3">The sequence shown here is derived from an EMBL/GenBank/DDBJ whole genome shotgun (WGS) entry which is preliminary data.</text>
</comment>
<dbReference type="EMBL" id="JAYMGO010000016">
    <property type="protein sequence ID" value="KAL1258489.1"/>
    <property type="molecule type" value="Genomic_DNA"/>
</dbReference>
<protein>
    <recommendedName>
        <fullName evidence="2">Integrase catalytic domain-containing protein</fullName>
    </recommendedName>
</protein>
<evidence type="ECO:0000313" key="3">
    <source>
        <dbReference type="EMBL" id="KAL1258489.1"/>
    </source>
</evidence>
<dbReference type="InterPro" id="IPR001584">
    <property type="entry name" value="Integrase_cat-core"/>
</dbReference>
<dbReference type="PANTHER" id="PTHR37984">
    <property type="entry name" value="PROTEIN CBG26694"/>
    <property type="match status" value="1"/>
</dbReference>
<reference evidence="3 4" key="1">
    <citation type="submission" date="2023-09" db="EMBL/GenBank/DDBJ databases">
        <authorList>
            <person name="Wang M."/>
        </authorList>
    </citation>
    <scope>NUCLEOTIDE SEQUENCE [LARGE SCALE GENOMIC DNA]</scope>
    <source>
        <strain evidence="3">GT-2023</strain>
        <tissue evidence="3">Liver</tissue>
    </source>
</reference>
<evidence type="ECO:0000259" key="2">
    <source>
        <dbReference type="PROSITE" id="PS50994"/>
    </source>
</evidence>
<dbReference type="Pfam" id="PF00665">
    <property type="entry name" value="rve"/>
    <property type="match status" value="1"/>
</dbReference>
<keyword evidence="4" id="KW-1185">Reference proteome</keyword>
<dbReference type="PANTHER" id="PTHR37984:SF12">
    <property type="entry name" value="RIBONUCLEASE H"/>
    <property type="match status" value="1"/>
</dbReference>
<gene>
    <name evidence="3" type="ORF">QQF64_009066</name>
</gene>
<evidence type="ECO:0000256" key="1">
    <source>
        <dbReference type="SAM" id="MobiDB-lite"/>
    </source>
</evidence>
<feature type="domain" description="Integrase catalytic" evidence="2">
    <location>
        <begin position="70"/>
        <end position="230"/>
    </location>
</feature>
<dbReference type="InterPro" id="IPR036397">
    <property type="entry name" value="RNaseH_sf"/>
</dbReference>